<dbReference type="PANTHER" id="PTHR46082:SF6">
    <property type="entry name" value="AAA+ ATPASE DOMAIN-CONTAINING PROTEIN-RELATED"/>
    <property type="match status" value="1"/>
</dbReference>
<accession>A0AAD4CZW2</accession>
<dbReference type="InterPro" id="IPR035994">
    <property type="entry name" value="Nucleoside_phosphorylase_sf"/>
</dbReference>
<reference evidence="3" key="1">
    <citation type="journal article" date="2019" name="Beilstein J. Org. Chem.">
        <title>Nanangenines: drimane sesquiterpenoids as the dominant metabolite cohort of a novel Australian fungus, Aspergillus nanangensis.</title>
        <authorList>
            <person name="Lacey H.J."/>
            <person name="Gilchrist C.L.M."/>
            <person name="Crombie A."/>
            <person name="Kalaitzis J.A."/>
            <person name="Vuong D."/>
            <person name="Rutledge P.J."/>
            <person name="Turner P."/>
            <person name="Pitt J.I."/>
            <person name="Lacey E."/>
            <person name="Chooi Y.H."/>
            <person name="Piggott A.M."/>
        </authorList>
    </citation>
    <scope>NUCLEOTIDE SEQUENCE</scope>
    <source>
        <strain evidence="3">MST-FP2251</strain>
    </source>
</reference>
<dbReference type="SUPFAM" id="SSF53167">
    <property type="entry name" value="Purine and uridine phosphorylases"/>
    <property type="match status" value="1"/>
</dbReference>
<name>A0AAD4CZW2_ASPNN</name>
<gene>
    <name evidence="3" type="ORF">FE257_004494</name>
</gene>
<evidence type="ECO:0000259" key="2">
    <source>
        <dbReference type="Pfam" id="PF01048"/>
    </source>
</evidence>
<dbReference type="Gene3D" id="3.40.50.1580">
    <property type="entry name" value="Nucleoside phosphorylase domain"/>
    <property type="match status" value="1"/>
</dbReference>
<evidence type="ECO:0000313" key="3">
    <source>
        <dbReference type="EMBL" id="KAF9894873.1"/>
    </source>
</evidence>
<organism evidence="3 4">
    <name type="scientific">Aspergillus nanangensis</name>
    <dbReference type="NCBI Taxonomy" id="2582783"/>
    <lineage>
        <taxon>Eukaryota</taxon>
        <taxon>Fungi</taxon>
        <taxon>Dikarya</taxon>
        <taxon>Ascomycota</taxon>
        <taxon>Pezizomycotina</taxon>
        <taxon>Eurotiomycetes</taxon>
        <taxon>Eurotiomycetidae</taxon>
        <taxon>Eurotiales</taxon>
        <taxon>Aspergillaceae</taxon>
        <taxon>Aspergillus</taxon>
        <taxon>Aspergillus subgen. Circumdati</taxon>
    </lineage>
</organism>
<dbReference type="EMBL" id="VCAU01000002">
    <property type="protein sequence ID" value="KAF9894873.1"/>
    <property type="molecule type" value="Genomic_DNA"/>
</dbReference>
<dbReference type="PANTHER" id="PTHR46082">
    <property type="entry name" value="ATP/GTP-BINDING PROTEIN-RELATED"/>
    <property type="match status" value="1"/>
</dbReference>
<comment type="caution">
    <text evidence="3">The sequence shown here is derived from an EMBL/GenBank/DDBJ whole genome shotgun (WGS) entry which is preliminary data.</text>
</comment>
<proteinExistence type="predicted"/>
<evidence type="ECO:0000256" key="1">
    <source>
        <dbReference type="SAM" id="MobiDB-lite"/>
    </source>
</evidence>
<feature type="domain" description="Nucleoside phosphorylase" evidence="2">
    <location>
        <begin position="20"/>
        <end position="139"/>
    </location>
</feature>
<dbReference type="InterPro" id="IPR053137">
    <property type="entry name" value="NLR-like"/>
</dbReference>
<dbReference type="Proteomes" id="UP001194746">
    <property type="component" value="Unassembled WGS sequence"/>
</dbReference>
<keyword evidence="4" id="KW-1185">Reference proteome</keyword>
<dbReference type="GO" id="GO:0009116">
    <property type="term" value="P:nucleoside metabolic process"/>
    <property type="evidence" value="ECO:0007669"/>
    <property type="project" value="InterPro"/>
</dbReference>
<reference evidence="3" key="2">
    <citation type="submission" date="2020-02" db="EMBL/GenBank/DDBJ databases">
        <authorList>
            <person name="Gilchrist C.L.M."/>
            <person name="Chooi Y.-H."/>
        </authorList>
    </citation>
    <scope>NUCLEOTIDE SEQUENCE</scope>
    <source>
        <strain evidence="3">MST-FP2251</strain>
    </source>
</reference>
<dbReference type="InterPro" id="IPR000845">
    <property type="entry name" value="Nucleoside_phosphorylase_d"/>
</dbReference>
<evidence type="ECO:0000313" key="4">
    <source>
        <dbReference type="Proteomes" id="UP001194746"/>
    </source>
</evidence>
<dbReference type="AlphaFoldDB" id="A0AAD4CZW2"/>
<sequence length="447" mass="49461">MTVRDPMSAISPPRCRNDFKVAIICTLPVEAAAVEALFDAHHDETGEKYGKAPGDTNAYMLGRMGLHDVVLAFMPNMGKGAAAGVAASLRSSYPQVQLALILGVCGGVPRRPDGQEILLGDVVVSEGIVNYDVGRRYPDKFVGRDAVMHRLHRPTVEIQSFIAKLQMQRLRGYLPGRVKKHLSLLRSEPATRSLTVHPGWAEDKLFKPWYHHQHHHHKSVRSCGCGNERICDRARVASCQEIKCDKRELVPRQRRRGGNSPPMIHFGLVASGDTLMRSGIHRDAIASREKVIAFEMEAAGVWDILPCMLIKGVSDYADSHKNKIWQRYASAAAAACLKSILEQWTPERQRFSPEGQDMRDAMDARPDSWKDGVWIGASADSSVVASTLTNEGGINLHHHQAKESPSNKEIPISQPRPKNGNYRVEIEKDVIRSVVANTLTNTGGINL</sequence>
<protein>
    <recommendedName>
        <fullName evidence="2">Nucleoside phosphorylase domain-containing protein</fullName>
    </recommendedName>
</protein>
<feature type="region of interest" description="Disordered" evidence="1">
    <location>
        <begin position="399"/>
        <end position="420"/>
    </location>
</feature>
<dbReference type="GO" id="GO:0003824">
    <property type="term" value="F:catalytic activity"/>
    <property type="evidence" value="ECO:0007669"/>
    <property type="project" value="InterPro"/>
</dbReference>
<dbReference type="Pfam" id="PF01048">
    <property type="entry name" value="PNP_UDP_1"/>
    <property type="match status" value="1"/>
</dbReference>